<evidence type="ECO:0000313" key="8">
    <source>
        <dbReference type="Proteomes" id="UP000321580"/>
    </source>
</evidence>
<evidence type="ECO:0000256" key="1">
    <source>
        <dbReference type="ARBA" id="ARBA00004442"/>
    </source>
</evidence>
<dbReference type="InterPro" id="IPR006664">
    <property type="entry name" value="OMP_bac"/>
</dbReference>
<dbReference type="GO" id="GO:0009279">
    <property type="term" value="C:cell outer membrane"/>
    <property type="evidence" value="ECO:0007669"/>
    <property type="project" value="UniProtKB-SubCell"/>
</dbReference>
<dbReference type="EMBL" id="VOOR01000008">
    <property type="protein sequence ID" value="TXB66275.1"/>
    <property type="molecule type" value="Genomic_DNA"/>
</dbReference>
<evidence type="ECO:0000259" key="6">
    <source>
        <dbReference type="PROSITE" id="PS51123"/>
    </source>
</evidence>
<keyword evidence="3" id="KW-0998">Cell outer membrane</keyword>
<dbReference type="Proteomes" id="UP000321580">
    <property type="component" value="Unassembled WGS sequence"/>
</dbReference>
<dbReference type="PANTHER" id="PTHR30329:SF21">
    <property type="entry name" value="LIPOPROTEIN YIAD-RELATED"/>
    <property type="match status" value="1"/>
</dbReference>
<gene>
    <name evidence="7" type="ORF">FRY97_05535</name>
</gene>
<proteinExistence type="predicted"/>
<organism evidence="7 8">
    <name type="scientific">Phaeodactylibacter luteus</name>
    <dbReference type="NCBI Taxonomy" id="1564516"/>
    <lineage>
        <taxon>Bacteria</taxon>
        <taxon>Pseudomonadati</taxon>
        <taxon>Bacteroidota</taxon>
        <taxon>Saprospiria</taxon>
        <taxon>Saprospirales</taxon>
        <taxon>Haliscomenobacteraceae</taxon>
        <taxon>Phaeodactylibacter</taxon>
    </lineage>
</organism>
<keyword evidence="2 4" id="KW-0472">Membrane</keyword>
<dbReference type="OrthoDB" id="1491125at2"/>
<dbReference type="InterPro" id="IPR036737">
    <property type="entry name" value="OmpA-like_sf"/>
</dbReference>
<dbReference type="AlphaFoldDB" id="A0A5C6RWF1"/>
<dbReference type="SUPFAM" id="SSF103088">
    <property type="entry name" value="OmpA-like"/>
    <property type="match status" value="1"/>
</dbReference>
<protein>
    <submittedName>
        <fullName evidence="7">OmpA family protein</fullName>
    </submittedName>
</protein>
<evidence type="ECO:0000256" key="5">
    <source>
        <dbReference type="SAM" id="SignalP"/>
    </source>
</evidence>
<name>A0A5C6RWF1_9BACT</name>
<sequence>MRKLANLLWAFAFCPILSGQNLALNPGFEDLKSTQYHSPCTFSQHNFNFNETVAHWNTFMDLTPDIISYPDSGSCIFPRPFAGQRMAGFINYYPSEQTRWLYDYHEFLQGELREPLQPGILYEISFWANRQDTAALHHIKSLDQYTVPPVAVSSNNIGVAFMPNKASQFENFRASIRQFGIRPQVNTDSITAPQAGEWVWVKDTFRLQTAARYFVLGNFFSDARTLVNYEPDPLEVFPVRVAYYCIDEIYIGPPRADIATALTRTGTYTFRNLHFDSGSALLRQEALQELQGLARFLATRPSIHILIEGHTDEIGNNEDNLLLSKARAKSVCRYLEAQGIAPARLQYRGHGEEQPIADNQTAAGRQANRRVVCKVL</sequence>
<dbReference type="InterPro" id="IPR050330">
    <property type="entry name" value="Bact_OuterMem_StrucFunc"/>
</dbReference>
<dbReference type="Pfam" id="PF00691">
    <property type="entry name" value="OmpA"/>
    <property type="match status" value="1"/>
</dbReference>
<feature type="domain" description="OmpA-like" evidence="6">
    <location>
        <begin position="262"/>
        <end position="376"/>
    </location>
</feature>
<evidence type="ECO:0000256" key="3">
    <source>
        <dbReference type="ARBA" id="ARBA00023237"/>
    </source>
</evidence>
<evidence type="ECO:0000256" key="4">
    <source>
        <dbReference type="PROSITE-ProRule" id="PRU00473"/>
    </source>
</evidence>
<dbReference type="InterPro" id="IPR006665">
    <property type="entry name" value="OmpA-like"/>
</dbReference>
<keyword evidence="8" id="KW-1185">Reference proteome</keyword>
<comment type="caution">
    <text evidence="7">The sequence shown here is derived from an EMBL/GenBank/DDBJ whole genome shotgun (WGS) entry which is preliminary data.</text>
</comment>
<comment type="subcellular location">
    <subcellularLocation>
        <location evidence="1">Cell outer membrane</location>
    </subcellularLocation>
</comment>
<feature type="chain" id="PRO_5022988666" evidence="5">
    <location>
        <begin position="24"/>
        <end position="376"/>
    </location>
</feature>
<dbReference type="PROSITE" id="PS51123">
    <property type="entry name" value="OMPA_2"/>
    <property type="match status" value="1"/>
</dbReference>
<dbReference type="RefSeq" id="WP_147166444.1">
    <property type="nucleotide sequence ID" value="NZ_VOOR01000008.1"/>
</dbReference>
<dbReference type="PRINTS" id="PR01021">
    <property type="entry name" value="OMPADOMAIN"/>
</dbReference>
<keyword evidence="5" id="KW-0732">Signal</keyword>
<reference evidence="7 8" key="1">
    <citation type="submission" date="2019-08" db="EMBL/GenBank/DDBJ databases">
        <title>Genome of Phaeodactylibacter luteus.</title>
        <authorList>
            <person name="Bowman J.P."/>
        </authorList>
    </citation>
    <scope>NUCLEOTIDE SEQUENCE [LARGE SCALE GENOMIC DNA]</scope>
    <source>
        <strain evidence="7 8">KCTC 42180</strain>
    </source>
</reference>
<feature type="signal peptide" evidence="5">
    <location>
        <begin position="1"/>
        <end position="23"/>
    </location>
</feature>
<accession>A0A5C6RWF1</accession>
<dbReference type="CDD" id="cd07185">
    <property type="entry name" value="OmpA_C-like"/>
    <property type="match status" value="1"/>
</dbReference>
<evidence type="ECO:0000256" key="2">
    <source>
        <dbReference type="ARBA" id="ARBA00023136"/>
    </source>
</evidence>
<dbReference type="Gene3D" id="3.30.1330.60">
    <property type="entry name" value="OmpA-like domain"/>
    <property type="match status" value="1"/>
</dbReference>
<dbReference type="PANTHER" id="PTHR30329">
    <property type="entry name" value="STATOR ELEMENT OF FLAGELLAR MOTOR COMPLEX"/>
    <property type="match status" value="1"/>
</dbReference>
<evidence type="ECO:0000313" key="7">
    <source>
        <dbReference type="EMBL" id="TXB66275.1"/>
    </source>
</evidence>